<evidence type="ECO:0000313" key="3">
    <source>
        <dbReference type="Proteomes" id="UP001525961"/>
    </source>
</evidence>
<protein>
    <recommendedName>
        <fullName evidence="4">CMP/dCMP-type deaminase domain-containing protein</fullName>
    </recommendedName>
</protein>
<dbReference type="EMBL" id="JAMXFA010000027">
    <property type="protein sequence ID" value="MCT7979749.1"/>
    <property type="molecule type" value="Genomic_DNA"/>
</dbReference>
<feature type="region of interest" description="Disordered" evidence="1">
    <location>
        <begin position="50"/>
        <end position="79"/>
    </location>
</feature>
<organism evidence="2 3">
    <name type="scientific">Laspinema olomoucense D3b</name>
    <dbReference type="NCBI Taxonomy" id="2953688"/>
    <lineage>
        <taxon>Bacteria</taxon>
        <taxon>Bacillati</taxon>
        <taxon>Cyanobacteriota</taxon>
        <taxon>Cyanophyceae</taxon>
        <taxon>Oscillatoriophycideae</taxon>
        <taxon>Oscillatoriales</taxon>
        <taxon>Laspinemataceae</taxon>
        <taxon>Laspinema</taxon>
        <taxon>Laspinema olomoucense</taxon>
    </lineage>
</organism>
<sequence>MFSEVETLVKERLQQGATQIRDRYLDKPFPKSNVAIAEVHLNNEILFCVGGTSKGRKKSPIPKPKSKSEGGQFDPIQDSRTARVMDTDAEYKVLSEIGDVLDSYYSLQVEGKVYLYTELEPCQSCTHIIKQFEQKFPNIEVKLFWDHPYLPN</sequence>
<reference evidence="2 3" key="1">
    <citation type="journal article" date="2022" name="Front. Microbiol.">
        <title>High genomic differentiation and limited gene flow indicate recent cryptic speciation within the genus Laspinema (cyanobacteria).</title>
        <authorList>
            <person name="Stanojkovic A."/>
            <person name="Skoupy S."/>
            <person name="Skaloud P."/>
            <person name="Dvorak P."/>
        </authorList>
    </citation>
    <scope>NUCLEOTIDE SEQUENCE [LARGE SCALE GENOMIC DNA]</scope>
    <source>
        <strain evidence="2 3">D3b</strain>
    </source>
</reference>
<dbReference type="Pfam" id="PF14424">
    <property type="entry name" value="Toxin-deaminase"/>
    <property type="match status" value="1"/>
</dbReference>
<dbReference type="InterPro" id="IPR032721">
    <property type="entry name" value="Toxin-deaminase"/>
</dbReference>
<dbReference type="Gene3D" id="3.40.140.10">
    <property type="entry name" value="Cytidine Deaminase, domain 2"/>
    <property type="match status" value="1"/>
</dbReference>
<comment type="caution">
    <text evidence="2">The sequence shown here is derived from an EMBL/GenBank/DDBJ whole genome shotgun (WGS) entry which is preliminary data.</text>
</comment>
<name>A0ABT2NAM2_9CYAN</name>
<evidence type="ECO:0008006" key="4">
    <source>
        <dbReference type="Google" id="ProtNLM"/>
    </source>
</evidence>
<dbReference type="RefSeq" id="WP_261201711.1">
    <property type="nucleotide sequence ID" value="NZ_JAMXFA010000027.1"/>
</dbReference>
<gene>
    <name evidence="2" type="ORF">NG792_18690</name>
</gene>
<proteinExistence type="predicted"/>
<dbReference type="Proteomes" id="UP001525961">
    <property type="component" value="Unassembled WGS sequence"/>
</dbReference>
<keyword evidence="3" id="KW-1185">Reference proteome</keyword>
<evidence type="ECO:0000313" key="2">
    <source>
        <dbReference type="EMBL" id="MCT7979749.1"/>
    </source>
</evidence>
<accession>A0ABT2NAM2</accession>
<evidence type="ECO:0000256" key="1">
    <source>
        <dbReference type="SAM" id="MobiDB-lite"/>
    </source>
</evidence>